<dbReference type="EMBL" id="JBHUHR010000008">
    <property type="protein sequence ID" value="MFD2033792.1"/>
    <property type="molecule type" value="Genomic_DNA"/>
</dbReference>
<comment type="caution">
    <text evidence="2">The sequence shown here is derived from an EMBL/GenBank/DDBJ whole genome shotgun (WGS) entry which is preliminary data.</text>
</comment>
<proteinExistence type="predicted"/>
<keyword evidence="3" id="KW-1185">Reference proteome</keyword>
<dbReference type="InterPro" id="IPR011990">
    <property type="entry name" value="TPR-like_helical_dom_sf"/>
</dbReference>
<dbReference type="RefSeq" id="WP_376883482.1">
    <property type="nucleotide sequence ID" value="NZ_JBHUHR010000008.1"/>
</dbReference>
<evidence type="ECO:0000313" key="2">
    <source>
        <dbReference type="EMBL" id="MFD2033792.1"/>
    </source>
</evidence>
<accession>A0ABW4VJV9</accession>
<evidence type="ECO:0000313" key="3">
    <source>
        <dbReference type="Proteomes" id="UP001597361"/>
    </source>
</evidence>
<dbReference type="Pfam" id="PF19413">
    <property type="entry name" value="YaiO"/>
    <property type="match status" value="1"/>
</dbReference>
<dbReference type="InterPro" id="IPR030887">
    <property type="entry name" value="Beta-barrel_YaiO"/>
</dbReference>
<evidence type="ECO:0000259" key="1">
    <source>
        <dbReference type="Pfam" id="PF19413"/>
    </source>
</evidence>
<name>A0ABW4VJV9_9BACT</name>
<dbReference type="Gene3D" id="1.25.40.10">
    <property type="entry name" value="Tetratricopeptide repeat domain"/>
    <property type="match status" value="1"/>
</dbReference>
<organism evidence="2 3">
    <name type="scientific">Belliella marina</name>
    <dbReference type="NCBI Taxonomy" id="1644146"/>
    <lineage>
        <taxon>Bacteria</taxon>
        <taxon>Pseudomonadati</taxon>
        <taxon>Bacteroidota</taxon>
        <taxon>Cytophagia</taxon>
        <taxon>Cytophagales</taxon>
        <taxon>Cyclobacteriaceae</taxon>
        <taxon>Belliella</taxon>
    </lineage>
</organism>
<gene>
    <name evidence="2" type="ORF">ACFSKL_03265</name>
</gene>
<reference evidence="3" key="1">
    <citation type="journal article" date="2019" name="Int. J. Syst. Evol. Microbiol.">
        <title>The Global Catalogue of Microorganisms (GCM) 10K type strain sequencing project: providing services to taxonomists for standard genome sequencing and annotation.</title>
        <authorList>
            <consortium name="The Broad Institute Genomics Platform"/>
            <consortium name="The Broad Institute Genome Sequencing Center for Infectious Disease"/>
            <person name="Wu L."/>
            <person name="Ma J."/>
        </authorList>
    </citation>
    <scope>NUCLEOTIDE SEQUENCE [LARGE SCALE GENOMIC DNA]</scope>
    <source>
        <strain evidence="3">CGMCC 1.15180</strain>
    </source>
</reference>
<dbReference type="Proteomes" id="UP001597361">
    <property type="component" value="Unassembled WGS sequence"/>
</dbReference>
<sequence length="421" mass="49005">MKRASLVLIFVLLLSGLVYGQQVDTDSLLKVAYKEFNESNNLGKAKELSWKALEIAPDYLDFHVLLGRIYQRSGALDSAKFYFDYVLDRDKSYHEVYMYLIPVNISTKNYDEAYFRINEAKASGLKQAPLLGFEHQILVEKGDQRVEYDFLQATLKEYPDLSEFRQRFNILESRFNSDRIGFNYSLTGFNREGVGPWHLTGLQYVREREWGSLIGRVNYADRLSAGESISSGFQYELESYFFTGKTTYSYAGIAYSNDIVFPNLRFGYSIYKNFQKGWEGEAGVRFTKVSPPEGNREFRSGIVGVGKYLGSYWLNMRMFLQNEEKSFYPAFTFTSRYYFGGRFDYLTFIAGYGTSPDERATLGQFDNRVALQSYRFGLGYYKSISEKFFLGVQFMYNFQEYNPSFTQNEYEGSINLQYRIK</sequence>
<dbReference type="NCBIfam" id="TIGR04390">
    <property type="entry name" value="OMP_YaiO_dom"/>
    <property type="match status" value="1"/>
</dbReference>
<feature type="domain" description="YaiO beta-barrel" evidence="1">
    <location>
        <begin position="178"/>
        <end position="358"/>
    </location>
</feature>
<dbReference type="SUPFAM" id="SSF48452">
    <property type="entry name" value="TPR-like"/>
    <property type="match status" value="1"/>
</dbReference>
<protein>
    <submittedName>
        <fullName evidence="2">YaiO family outer membrane beta-barrel protein</fullName>
    </submittedName>
</protein>